<dbReference type="Pfam" id="PF06114">
    <property type="entry name" value="Peptidase_M78"/>
    <property type="match status" value="1"/>
</dbReference>
<sequence length="126" mass="15109">MSIEDICKKYGVKIEYFDKDLWNRNGIYVDEIKVVFVSRDLAPEKQKQVILHELGHMEHTKEEYKNTLIRCENEANRNMIHHLLVDALGELDDPKEFDYLKFMEYYNLKTTTDEVMVMEEYKALLN</sequence>
<organism evidence="2">
    <name type="scientific">Siphoviridae sp. ctkTE1</name>
    <dbReference type="NCBI Taxonomy" id="2826444"/>
    <lineage>
        <taxon>Viruses</taxon>
        <taxon>Duplodnaviria</taxon>
        <taxon>Heunggongvirae</taxon>
        <taxon>Uroviricota</taxon>
        <taxon>Caudoviricetes</taxon>
    </lineage>
</organism>
<dbReference type="InterPro" id="IPR010359">
    <property type="entry name" value="IrrE_HExxH"/>
</dbReference>
<accession>A0A8S5N9M1</accession>
<evidence type="ECO:0000259" key="1">
    <source>
        <dbReference type="Pfam" id="PF06114"/>
    </source>
</evidence>
<name>A0A8S5N9M1_9CAUD</name>
<dbReference type="Gene3D" id="1.10.10.2910">
    <property type="match status" value="1"/>
</dbReference>
<proteinExistence type="predicted"/>
<dbReference type="EMBL" id="BK015103">
    <property type="protein sequence ID" value="DAD91087.1"/>
    <property type="molecule type" value="Genomic_DNA"/>
</dbReference>
<protein>
    <submittedName>
        <fullName evidence="2">IrrE protein</fullName>
    </submittedName>
</protein>
<feature type="domain" description="IrrE N-terminal-like" evidence="1">
    <location>
        <begin position="7"/>
        <end position="109"/>
    </location>
</feature>
<reference evidence="2" key="1">
    <citation type="journal article" date="2021" name="Proc. Natl. Acad. Sci. U.S.A.">
        <title>A Catalog of Tens of Thousands of Viruses from Human Metagenomes Reveals Hidden Associations with Chronic Diseases.</title>
        <authorList>
            <person name="Tisza M.J."/>
            <person name="Buck C.B."/>
        </authorList>
    </citation>
    <scope>NUCLEOTIDE SEQUENCE</scope>
    <source>
        <strain evidence="2">CtkTE1</strain>
    </source>
</reference>
<evidence type="ECO:0000313" key="2">
    <source>
        <dbReference type="EMBL" id="DAD91087.1"/>
    </source>
</evidence>